<sequence>MTDTPEPPLSRLPIQVRPRPGEPTDSYIRRLAHANHLKPSYLHGFLTGSSNLFGKPQLERLAALAGRPPELLERVLADSSPPRRRRNPRPSPKPPKKNDKRELYQRIRRDAEAEALSGRALEKRHKVTWRTVKAALDGRDPRPRKPLPRRPTALDPVRHLIDAMIEAGNRPRDIWARLMDEHETSISYGIIRRYVQDHTPPRERRPLVSTNPIRPGHRLPAD</sequence>
<proteinExistence type="predicted"/>
<dbReference type="EMBL" id="CP086322">
    <property type="protein sequence ID" value="UQA90744.1"/>
    <property type="molecule type" value="Genomic_DNA"/>
</dbReference>
<evidence type="ECO:0000256" key="1">
    <source>
        <dbReference type="SAM" id="MobiDB-lite"/>
    </source>
</evidence>
<gene>
    <name evidence="3" type="ORF">K9S39_01555</name>
</gene>
<dbReference type="RefSeq" id="WP_248861511.1">
    <property type="nucleotide sequence ID" value="NZ_CP086322.1"/>
</dbReference>
<evidence type="ECO:0000313" key="4">
    <source>
        <dbReference type="Proteomes" id="UP000830115"/>
    </source>
</evidence>
<organism evidence="3 4">
    <name type="scientific">Streptomyces halobius</name>
    <dbReference type="NCBI Taxonomy" id="2879846"/>
    <lineage>
        <taxon>Bacteria</taxon>
        <taxon>Bacillati</taxon>
        <taxon>Actinomycetota</taxon>
        <taxon>Actinomycetes</taxon>
        <taxon>Kitasatosporales</taxon>
        <taxon>Streptomycetaceae</taxon>
        <taxon>Streptomyces</taxon>
    </lineage>
</organism>
<evidence type="ECO:0000259" key="2">
    <source>
        <dbReference type="Pfam" id="PF06527"/>
    </source>
</evidence>
<dbReference type="InterPro" id="IPR009492">
    <property type="entry name" value="TniQ"/>
</dbReference>
<dbReference type="Pfam" id="PF06527">
    <property type="entry name" value="TniQ"/>
    <property type="match status" value="1"/>
</dbReference>
<feature type="region of interest" description="Disordered" evidence="1">
    <location>
        <begin position="73"/>
        <end position="103"/>
    </location>
</feature>
<evidence type="ECO:0000313" key="3">
    <source>
        <dbReference type="EMBL" id="UQA90744.1"/>
    </source>
</evidence>
<keyword evidence="4" id="KW-1185">Reference proteome</keyword>
<feature type="region of interest" description="Disordered" evidence="1">
    <location>
        <begin position="1"/>
        <end position="25"/>
    </location>
</feature>
<dbReference type="Proteomes" id="UP000830115">
    <property type="component" value="Chromosome"/>
</dbReference>
<feature type="domain" description="TniQ" evidence="2">
    <location>
        <begin position="13"/>
        <end position="90"/>
    </location>
</feature>
<feature type="compositionally biased region" description="Pro residues" evidence="1">
    <location>
        <begin position="1"/>
        <end position="10"/>
    </location>
</feature>
<name>A0ABY4LZ15_9ACTN</name>
<feature type="region of interest" description="Disordered" evidence="1">
    <location>
        <begin position="197"/>
        <end position="222"/>
    </location>
</feature>
<feature type="compositionally biased region" description="Basic and acidic residues" evidence="1">
    <location>
        <begin position="197"/>
        <end position="206"/>
    </location>
</feature>
<protein>
    <submittedName>
        <fullName evidence="3">TniQ family protein</fullName>
    </submittedName>
</protein>
<reference evidence="3" key="1">
    <citation type="submission" date="2021-10" db="EMBL/GenBank/DDBJ databases">
        <title>Streptomyces nigrumlapis sp.nov.,an antimicrobial producing actinobacterium isolated from Black Gobi rocks.</title>
        <authorList>
            <person name="Wen Y."/>
            <person name="Zhang W."/>
            <person name="Liu X.G."/>
        </authorList>
    </citation>
    <scope>NUCLEOTIDE SEQUENCE</scope>
    <source>
        <strain evidence="3">ST13-2-2</strain>
    </source>
</reference>
<accession>A0ABY4LZ15</accession>